<protein>
    <submittedName>
        <fullName evidence="3">Putative purple acid phosphatase 20</fullName>
    </submittedName>
</protein>
<keyword evidence="4" id="KW-1185">Reference proteome</keyword>
<dbReference type="InterPro" id="IPR039331">
    <property type="entry name" value="PAPs-like"/>
</dbReference>
<feature type="domain" description="Calcineurin-like phosphoesterase" evidence="2">
    <location>
        <begin position="1"/>
        <end position="123"/>
    </location>
</feature>
<accession>A0A1E5WCS4</accession>
<dbReference type="Proteomes" id="UP000095767">
    <property type="component" value="Unassembled WGS sequence"/>
</dbReference>
<dbReference type="InterPro" id="IPR004843">
    <property type="entry name" value="Calcineurin-like_PHP"/>
</dbReference>
<name>A0A1E5WCS4_9POAL</name>
<dbReference type="OrthoDB" id="45007at2759"/>
<evidence type="ECO:0000313" key="4">
    <source>
        <dbReference type="Proteomes" id="UP000095767"/>
    </source>
</evidence>
<dbReference type="PANTHER" id="PTHR22953:SF153">
    <property type="entry name" value="PURPLE ACID PHOSPHATASE"/>
    <property type="match status" value="1"/>
</dbReference>
<dbReference type="Pfam" id="PF00149">
    <property type="entry name" value="Metallophos"/>
    <property type="match status" value="1"/>
</dbReference>
<evidence type="ECO:0000259" key="2">
    <source>
        <dbReference type="Pfam" id="PF00149"/>
    </source>
</evidence>
<dbReference type="Gene3D" id="3.60.21.10">
    <property type="match status" value="1"/>
</dbReference>
<comment type="caution">
    <text evidence="3">The sequence shown here is derived from an EMBL/GenBank/DDBJ whole genome shotgun (WGS) entry which is preliminary data.</text>
</comment>
<organism evidence="3 4">
    <name type="scientific">Dichanthelium oligosanthes</name>
    <dbReference type="NCBI Taxonomy" id="888268"/>
    <lineage>
        <taxon>Eukaryota</taxon>
        <taxon>Viridiplantae</taxon>
        <taxon>Streptophyta</taxon>
        <taxon>Embryophyta</taxon>
        <taxon>Tracheophyta</taxon>
        <taxon>Spermatophyta</taxon>
        <taxon>Magnoliopsida</taxon>
        <taxon>Liliopsida</taxon>
        <taxon>Poales</taxon>
        <taxon>Poaceae</taxon>
        <taxon>PACMAD clade</taxon>
        <taxon>Panicoideae</taxon>
        <taxon>Panicodae</taxon>
        <taxon>Paniceae</taxon>
        <taxon>Dichantheliinae</taxon>
        <taxon>Dichanthelium</taxon>
    </lineage>
</organism>
<dbReference type="STRING" id="888268.A0A1E5WCS4"/>
<sequence length="126" mass="13568">MVTAGNHEIEKLPVAEPEPFKAYNARWRTLYDAGATPSGDNLYYSFDVAGGVVHVVMLGSCTDFATGSAQHQWLQHDLAAVDRSKTAFVVALVHAPWYSSNEAHLGEGDAMEALLRGASVDAVYGE</sequence>
<dbReference type="EMBL" id="LWDX02013090">
    <property type="protein sequence ID" value="OEL35161.1"/>
    <property type="molecule type" value="Genomic_DNA"/>
</dbReference>
<dbReference type="SUPFAM" id="SSF56300">
    <property type="entry name" value="Metallo-dependent phosphatases"/>
    <property type="match status" value="1"/>
</dbReference>
<gene>
    <name evidence="3" type="ORF">BAE44_0003819</name>
</gene>
<dbReference type="GO" id="GO:0003993">
    <property type="term" value="F:acid phosphatase activity"/>
    <property type="evidence" value="ECO:0007669"/>
    <property type="project" value="InterPro"/>
</dbReference>
<dbReference type="AlphaFoldDB" id="A0A1E5WCS4"/>
<keyword evidence="1" id="KW-0732">Signal</keyword>
<proteinExistence type="predicted"/>
<evidence type="ECO:0000313" key="3">
    <source>
        <dbReference type="EMBL" id="OEL35161.1"/>
    </source>
</evidence>
<reference evidence="3 4" key="1">
    <citation type="submission" date="2016-09" db="EMBL/GenBank/DDBJ databases">
        <title>The draft genome of Dichanthelium oligosanthes: A C3 panicoid grass species.</title>
        <authorList>
            <person name="Studer A.J."/>
            <person name="Schnable J.C."/>
            <person name="Brutnell T.P."/>
        </authorList>
    </citation>
    <scope>NUCLEOTIDE SEQUENCE [LARGE SCALE GENOMIC DNA]</scope>
    <source>
        <strain evidence="4">cv. Kellogg 1175</strain>
        <tissue evidence="3">Leaf</tissue>
    </source>
</reference>
<dbReference type="InterPro" id="IPR029052">
    <property type="entry name" value="Metallo-depent_PP-like"/>
</dbReference>
<dbReference type="PANTHER" id="PTHR22953">
    <property type="entry name" value="ACID PHOSPHATASE RELATED"/>
    <property type="match status" value="1"/>
</dbReference>
<evidence type="ECO:0000256" key="1">
    <source>
        <dbReference type="ARBA" id="ARBA00022729"/>
    </source>
</evidence>